<reference evidence="1 2" key="1">
    <citation type="submission" date="2024-01" db="EMBL/GenBank/DDBJ databases">
        <title>The genomes of 5 underutilized Papilionoideae crops provide insights into root nodulation and disease resistanc.</title>
        <authorList>
            <person name="Jiang F."/>
        </authorList>
    </citation>
    <scope>NUCLEOTIDE SEQUENCE [LARGE SCALE GENOMIC DNA]</scope>
    <source>
        <strain evidence="1">DUOXIRENSHENG_FW03</strain>
        <tissue evidence="1">Leaves</tissue>
    </source>
</reference>
<organism evidence="1 2">
    <name type="scientific">Psophocarpus tetragonolobus</name>
    <name type="common">Winged bean</name>
    <name type="synonym">Dolichos tetragonolobus</name>
    <dbReference type="NCBI Taxonomy" id="3891"/>
    <lineage>
        <taxon>Eukaryota</taxon>
        <taxon>Viridiplantae</taxon>
        <taxon>Streptophyta</taxon>
        <taxon>Embryophyta</taxon>
        <taxon>Tracheophyta</taxon>
        <taxon>Spermatophyta</taxon>
        <taxon>Magnoliopsida</taxon>
        <taxon>eudicotyledons</taxon>
        <taxon>Gunneridae</taxon>
        <taxon>Pentapetalae</taxon>
        <taxon>rosids</taxon>
        <taxon>fabids</taxon>
        <taxon>Fabales</taxon>
        <taxon>Fabaceae</taxon>
        <taxon>Papilionoideae</taxon>
        <taxon>50 kb inversion clade</taxon>
        <taxon>NPAAA clade</taxon>
        <taxon>indigoferoid/millettioid clade</taxon>
        <taxon>Phaseoleae</taxon>
        <taxon>Psophocarpus</taxon>
    </lineage>
</organism>
<dbReference type="AlphaFoldDB" id="A0AAN9SVX3"/>
<name>A0AAN9SVX3_PSOTE</name>
<gene>
    <name evidence="1" type="ORF">VNO78_12462</name>
</gene>
<accession>A0AAN9SVX3</accession>
<evidence type="ECO:0000313" key="2">
    <source>
        <dbReference type="Proteomes" id="UP001386955"/>
    </source>
</evidence>
<evidence type="ECO:0000313" key="1">
    <source>
        <dbReference type="EMBL" id="KAK7401143.1"/>
    </source>
</evidence>
<dbReference type="Proteomes" id="UP001386955">
    <property type="component" value="Unassembled WGS sequence"/>
</dbReference>
<sequence length="160" mass="17712">MSGVFGFLFLTHQTSDATWSGMFIRVSVKDARQCGMFLAIKYLLPAPIFHNPRRRVVIVDTSTALRRVVAVDKSRHTEYTPVSTNSELHNMFSVEAYLGLGLVGPIAPEHATSVFATLLVLQCLLQCPQLVAIGNTMVVVVEKIGNAPYMDWLCKMLVTL</sequence>
<protein>
    <submittedName>
        <fullName evidence="1">Uncharacterized protein</fullName>
    </submittedName>
</protein>
<comment type="caution">
    <text evidence="1">The sequence shown here is derived from an EMBL/GenBank/DDBJ whole genome shotgun (WGS) entry which is preliminary data.</text>
</comment>
<keyword evidence="2" id="KW-1185">Reference proteome</keyword>
<proteinExistence type="predicted"/>
<dbReference type="EMBL" id="JAYMYS010000003">
    <property type="protein sequence ID" value="KAK7401143.1"/>
    <property type="molecule type" value="Genomic_DNA"/>
</dbReference>